<dbReference type="SUPFAM" id="SSF143011">
    <property type="entry name" value="RelE-like"/>
    <property type="match status" value="1"/>
</dbReference>
<dbReference type="Proteomes" id="UP000715651">
    <property type="component" value="Unassembled WGS sequence"/>
</dbReference>
<dbReference type="InterPro" id="IPR035093">
    <property type="entry name" value="RelE/ParE_toxin_dom_sf"/>
</dbReference>
<keyword evidence="2" id="KW-1277">Toxin-antitoxin system</keyword>
<comment type="similarity">
    <text evidence="1">Belongs to the RelE toxin family.</text>
</comment>
<dbReference type="PANTHER" id="PTHR35601:SF1">
    <property type="entry name" value="TOXIN RELE"/>
    <property type="match status" value="1"/>
</dbReference>
<protein>
    <submittedName>
        <fullName evidence="3">Type II toxin-antitoxin system RelE/ParE family toxin</fullName>
    </submittedName>
</protein>
<reference evidence="3" key="2">
    <citation type="submission" date="2021-09" db="EMBL/GenBank/DDBJ databases">
        <authorList>
            <person name="Gilroy R."/>
        </authorList>
    </citation>
    <scope>NUCLEOTIDE SEQUENCE</scope>
    <source>
        <strain evidence="3">578</strain>
    </source>
</reference>
<dbReference type="InterPro" id="IPR007712">
    <property type="entry name" value="RelE/ParE_toxin"/>
</dbReference>
<dbReference type="EMBL" id="DYWK01000005">
    <property type="protein sequence ID" value="HJF18127.1"/>
    <property type="molecule type" value="Genomic_DNA"/>
</dbReference>
<gene>
    <name evidence="3" type="ORF">K8U78_03080</name>
</gene>
<evidence type="ECO:0000256" key="2">
    <source>
        <dbReference type="ARBA" id="ARBA00022649"/>
    </source>
</evidence>
<organism evidence="3 4">
    <name type="scientific">Aeriscardovia aeriphila</name>
    <dbReference type="NCBI Taxonomy" id="218139"/>
    <lineage>
        <taxon>Bacteria</taxon>
        <taxon>Bacillati</taxon>
        <taxon>Actinomycetota</taxon>
        <taxon>Actinomycetes</taxon>
        <taxon>Bifidobacteriales</taxon>
        <taxon>Bifidobacteriaceae</taxon>
        <taxon>Aeriscardovia</taxon>
    </lineage>
</organism>
<accession>A0A921KAN4</accession>
<proteinExistence type="inferred from homology"/>
<evidence type="ECO:0000256" key="1">
    <source>
        <dbReference type="ARBA" id="ARBA00006226"/>
    </source>
</evidence>
<comment type="caution">
    <text evidence="3">The sequence shown here is derived from an EMBL/GenBank/DDBJ whole genome shotgun (WGS) entry which is preliminary data.</text>
</comment>
<reference evidence="3" key="1">
    <citation type="journal article" date="2021" name="PeerJ">
        <title>Extensive microbial diversity within the chicken gut microbiome revealed by metagenomics and culture.</title>
        <authorList>
            <person name="Gilroy R."/>
            <person name="Ravi A."/>
            <person name="Getino M."/>
            <person name="Pursley I."/>
            <person name="Horton D.L."/>
            <person name="Alikhan N.F."/>
            <person name="Baker D."/>
            <person name="Gharbi K."/>
            <person name="Hall N."/>
            <person name="Watson M."/>
            <person name="Adriaenssens E.M."/>
            <person name="Foster-Nyarko E."/>
            <person name="Jarju S."/>
            <person name="Secka A."/>
            <person name="Antonio M."/>
            <person name="Oren A."/>
            <person name="Chaudhuri R.R."/>
            <person name="La Ragione R."/>
            <person name="Hildebrand F."/>
            <person name="Pallen M.J."/>
        </authorList>
    </citation>
    <scope>NUCLEOTIDE SEQUENCE</scope>
    <source>
        <strain evidence="3">578</strain>
    </source>
</reference>
<evidence type="ECO:0000313" key="4">
    <source>
        <dbReference type="Proteomes" id="UP000715651"/>
    </source>
</evidence>
<dbReference type="PANTHER" id="PTHR35601">
    <property type="entry name" value="TOXIN RELE"/>
    <property type="match status" value="1"/>
</dbReference>
<dbReference type="NCBIfam" id="TIGR02385">
    <property type="entry name" value="RelE_StbE"/>
    <property type="match status" value="1"/>
</dbReference>
<evidence type="ECO:0000313" key="3">
    <source>
        <dbReference type="EMBL" id="HJF18127.1"/>
    </source>
</evidence>
<sequence length="90" mass="10787">MTWRIDFNKRAARELKKLKKTSPQTGLRIIRELEEISEMEDPRSRGKAMTGNYAGYWRYRVGDYRIICDIVDKQLLILALEVGHRREIYR</sequence>
<dbReference type="Pfam" id="PF05016">
    <property type="entry name" value="ParE_toxin"/>
    <property type="match status" value="1"/>
</dbReference>
<dbReference type="Gene3D" id="3.30.2310.20">
    <property type="entry name" value="RelE-like"/>
    <property type="match status" value="1"/>
</dbReference>
<dbReference type="AlphaFoldDB" id="A0A921KAN4"/>
<name>A0A921KAN4_9BIFI</name>